<dbReference type="Proteomes" id="UP000277580">
    <property type="component" value="Unassembled WGS sequence"/>
</dbReference>
<evidence type="ECO:0000256" key="1">
    <source>
        <dbReference type="SAM" id="SignalP"/>
    </source>
</evidence>
<feature type="chain" id="PRO_5018320022" description="Peptidase S53 activation domain-containing protein" evidence="1">
    <location>
        <begin position="19"/>
        <end position="89"/>
    </location>
</feature>
<name>A0A3N4KHA4_9PEZI</name>
<feature type="signal peptide" evidence="1">
    <location>
        <begin position="1"/>
        <end position="18"/>
    </location>
</feature>
<sequence>MINVLVLFVALLCSVVAGRPLPSGPGVEIEALHTLTHTGAPDIHPARTGTSAGREVYLQADTAAAGVGLEDVASTAGWEIRDVGAYTDI</sequence>
<keyword evidence="1" id="KW-0732">Signal</keyword>
<dbReference type="OrthoDB" id="10479883at2759"/>
<evidence type="ECO:0000313" key="2">
    <source>
        <dbReference type="EMBL" id="RPB09926.1"/>
    </source>
</evidence>
<proteinExistence type="predicted"/>
<protein>
    <recommendedName>
        <fullName evidence="4">Peptidase S53 activation domain-containing protein</fullName>
    </recommendedName>
</protein>
<gene>
    <name evidence="2" type="ORF">P167DRAFT_538042</name>
</gene>
<keyword evidence="3" id="KW-1185">Reference proteome</keyword>
<dbReference type="EMBL" id="ML119147">
    <property type="protein sequence ID" value="RPB09926.1"/>
    <property type="molecule type" value="Genomic_DNA"/>
</dbReference>
<reference evidence="2 3" key="1">
    <citation type="journal article" date="2018" name="Nat. Ecol. Evol.">
        <title>Pezizomycetes genomes reveal the molecular basis of ectomycorrhizal truffle lifestyle.</title>
        <authorList>
            <person name="Murat C."/>
            <person name="Payen T."/>
            <person name="Noel B."/>
            <person name="Kuo A."/>
            <person name="Morin E."/>
            <person name="Chen J."/>
            <person name="Kohler A."/>
            <person name="Krizsan K."/>
            <person name="Balestrini R."/>
            <person name="Da Silva C."/>
            <person name="Montanini B."/>
            <person name="Hainaut M."/>
            <person name="Levati E."/>
            <person name="Barry K.W."/>
            <person name="Belfiori B."/>
            <person name="Cichocki N."/>
            <person name="Clum A."/>
            <person name="Dockter R.B."/>
            <person name="Fauchery L."/>
            <person name="Guy J."/>
            <person name="Iotti M."/>
            <person name="Le Tacon F."/>
            <person name="Lindquist E.A."/>
            <person name="Lipzen A."/>
            <person name="Malagnac F."/>
            <person name="Mello A."/>
            <person name="Molinier V."/>
            <person name="Miyauchi S."/>
            <person name="Poulain J."/>
            <person name="Riccioni C."/>
            <person name="Rubini A."/>
            <person name="Sitrit Y."/>
            <person name="Splivallo R."/>
            <person name="Traeger S."/>
            <person name="Wang M."/>
            <person name="Zifcakova L."/>
            <person name="Wipf D."/>
            <person name="Zambonelli A."/>
            <person name="Paolocci F."/>
            <person name="Nowrousian M."/>
            <person name="Ottonello S."/>
            <person name="Baldrian P."/>
            <person name="Spatafora J.W."/>
            <person name="Henrissat B."/>
            <person name="Nagy L.G."/>
            <person name="Aury J.M."/>
            <person name="Wincker P."/>
            <person name="Grigoriev I.V."/>
            <person name="Bonfante P."/>
            <person name="Martin F.M."/>
        </authorList>
    </citation>
    <scope>NUCLEOTIDE SEQUENCE [LARGE SCALE GENOMIC DNA]</scope>
    <source>
        <strain evidence="2 3">CCBAS932</strain>
    </source>
</reference>
<organism evidence="2 3">
    <name type="scientific">Morchella conica CCBAS932</name>
    <dbReference type="NCBI Taxonomy" id="1392247"/>
    <lineage>
        <taxon>Eukaryota</taxon>
        <taxon>Fungi</taxon>
        <taxon>Dikarya</taxon>
        <taxon>Ascomycota</taxon>
        <taxon>Pezizomycotina</taxon>
        <taxon>Pezizomycetes</taxon>
        <taxon>Pezizales</taxon>
        <taxon>Morchellaceae</taxon>
        <taxon>Morchella</taxon>
    </lineage>
</organism>
<dbReference type="InParanoid" id="A0A3N4KHA4"/>
<accession>A0A3N4KHA4</accession>
<evidence type="ECO:0008006" key="4">
    <source>
        <dbReference type="Google" id="ProtNLM"/>
    </source>
</evidence>
<dbReference type="AlphaFoldDB" id="A0A3N4KHA4"/>
<evidence type="ECO:0000313" key="3">
    <source>
        <dbReference type="Proteomes" id="UP000277580"/>
    </source>
</evidence>